<accession>A0A2A6Q2K0</accession>
<gene>
    <name evidence="1" type="ORF">C9Z68_25205</name>
</gene>
<evidence type="ECO:0000313" key="1">
    <source>
        <dbReference type="EMBL" id="TJQ07136.1"/>
    </source>
</evidence>
<sequence length="351" mass="39775">MNKTNWRDGYVKGEKMPMYQLGIDVSKNTLDLCLLREGIKGRIKTRKLKNTADAAKVVAEWLKKQSCELGEVHIIMEATGVYHEPLAYGLHFAGARISLANPHRTREFARGMNILTKNDKVDAWMLACYGSLKEPEAWTPPPESVRYLRALLRRRDALVADSTREKNRLEKSVFTDSPDAVRASIENMLQELSNEIEHLDVLIQEHIKTHPELNQDFRLLTSIKSVGYLLGLNMLAILKSHSFESAEQAAAFLGVVPVERRSGTSVKGKPKLSKIGPPEIRTKLYLAALCGLRFNPVMKQMYTKLCQRGKSKMCAIGALMRKLVHWCYGVLKTQLPFDAEYNQQSHYKTTC</sequence>
<dbReference type="InterPro" id="IPR002525">
    <property type="entry name" value="Transp_IS110-like_N"/>
</dbReference>
<geneLocation type="plasmid" evidence="1">
    <name>unnamed1</name>
</geneLocation>
<dbReference type="PANTHER" id="PTHR33055:SF3">
    <property type="entry name" value="PUTATIVE TRANSPOSASE FOR IS117-RELATED"/>
    <property type="match status" value="1"/>
</dbReference>
<dbReference type="Pfam" id="PF01548">
    <property type="entry name" value="DEDD_Tnp_IS110"/>
    <property type="match status" value="1"/>
</dbReference>
<evidence type="ECO:0000313" key="2">
    <source>
        <dbReference type="Proteomes" id="UP000309937"/>
    </source>
</evidence>
<dbReference type="InterPro" id="IPR047650">
    <property type="entry name" value="Transpos_IS110"/>
</dbReference>
<dbReference type="AlphaFoldDB" id="A0A2A6Q2K0"/>
<name>A0A2A6Q2K0_ECOLX</name>
<proteinExistence type="predicted"/>
<dbReference type="NCBIfam" id="NF033542">
    <property type="entry name" value="transpos_IS110"/>
    <property type="match status" value="1"/>
</dbReference>
<dbReference type="GO" id="GO:0006313">
    <property type="term" value="P:DNA transposition"/>
    <property type="evidence" value="ECO:0007669"/>
    <property type="project" value="InterPro"/>
</dbReference>
<keyword evidence="1" id="KW-0614">Plasmid</keyword>
<dbReference type="InterPro" id="IPR003346">
    <property type="entry name" value="Transposase_20"/>
</dbReference>
<protein>
    <submittedName>
        <fullName evidence="1">IS110 family transposase</fullName>
    </submittedName>
</protein>
<dbReference type="Pfam" id="PF02371">
    <property type="entry name" value="Transposase_20"/>
    <property type="match status" value="1"/>
</dbReference>
<reference evidence="1 2" key="1">
    <citation type="submission" date="2018-12" db="EMBL/GenBank/DDBJ databases">
        <title>Food and Water Safety Consortium.</title>
        <authorList>
            <person name="Tyson S."/>
            <person name="Peterson C.-L."/>
            <person name="Olson A."/>
            <person name="Tyler S."/>
            <person name="Cabral J."/>
            <person name="Lynch T."/>
            <person name="Knox N."/>
            <person name="Van Domselaar G."/>
            <person name="Graham M."/>
        </authorList>
    </citation>
    <scope>NUCLEOTIDE SEQUENCE [LARGE SCALE GENOMIC DNA]</scope>
    <source>
        <strain evidence="1 2">FWSEC0118</strain>
        <plasmid evidence="1">unnamed1</plasmid>
    </source>
</reference>
<dbReference type="Proteomes" id="UP000309937">
    <property type="component" value="Unassembled WGS sequence"/>
</dbReference>
<dbReference type="PANTHER" id="PTHR33055">
    <property type="entry name" value="TRANSPOSASE FOR INSERTION SEQUENCE ELEMENT IS1111A"/>
    <property type="match status" value="1"/>
</dbReference>
<dbReference type="GO" id="GO:0004803">
    <property type="term" value="F:transposase activity"/>
    <property type="evidence" value="ECO:0007669"/>
    <property type="project" value="InterPro"/>
</dbReference>
<dbReference type="GO" id="GO:0003677">
    <property type="term" value="F:DNA binding"/>
    <property type="evidence" value="ECO:0007669"/>
    <property type="project" value="InterPro"/>
</dbReference>
<comment type="caution">
    <text evidence="1">The sequence shown here is derived from an EMBL/GenBank/DDBJ whole genome shotgun (WGS) entry which is preliminary data.</text>
</comment>
<organism evidence="1 2">
    <name type="scientific">Escherichia coli</name>
    <dbReference type="NCBI Taxonomy" id="562"/>
    <lineage>
        <taxon>Bacteria</taxon>
        <taxon>Pseudomonadati</taxon>
        <taxon>Pseudomonadota</taxon>
        <taxon>Gammaproteobacteria</taxon>
        <taxon>Enterobacterales</taxon>
        <taxon>Enterobacteriaceae</taxon>
        <taxon>Escherichia</taxon>
    </lineage>
</organism>
<dbReference type="EMBL" id="RRGJ01000112">
    <property type="protein sequence ID" value="TJQ07136.1"/>
    <property type="molecule type" value="Genomic_DNA"/>
</dbReference>